<evidence type="ECO:0000313" key="2">
    <source>
        <dbReference type="Proteomes" id="UP000279446"/>
    </source>
</evidence>
<keyword evidence="2" id="KW-1185">Reference proteome</keyword>
<proteinExistence type="predicted"/>
<evidence type="ECO:0000313" key="1">
    <source>
        <dbReference type="EMBL" id="RUT42899.1"/>
    </source>
</evidence>
<comment type="caution">
    <text evidence="1">The sequence shown here is derived from an EMBL/GenBank/DDBJ whole genome shotgun (WGS) entry which is preliminary data.</text>
</comment>
<reference evidence="1 2" key="1">
    <citation type="submission" date="2018-12" db="EMBL/GenBank/DDBJ databases">
        <authorList>
            <person name="Sun L."/>
            <person name="Chen Z."/>
        </authorList>
    </citation>
    <scope>NUCLEOTIDE SEQUENCE [LARGE SCALE GENOMIC DNA]</scope>
    <source>
        <strain evidence="1 2">DSM 15890</strain>
    </source>
</reference>
<dbReference type="AlphaFoldDB" id="A0A433Y3Y5"/>
<dbReference type="EMBL" id="RZNY01000023">
    <property type="protein sequence ID" value="RUT42899.1"/>
    <property type="molecule type" value="Genomic_DNA"/>
</dbReference>
<organism evidence="1 2">
    <name type="scientific">Paenibacillus anaericanus</name>
    <dbReference type="NCBI Taxonomy" id="170367"/>
    <lineage>
        <taxon>Bacteria</taxon>
        <taxon>Bacillati</taxon>
        <taxon>Bacillota</taxon>
        <taxon>Bacilli</taxon>
        <taxon>Bacillales</taxon>
        <taxon>Paenibacillaceae</taxon>
        <taxon>Paenibacillus</taxon>
    </lineage>
</organism>
<name>A0A433Y3Y5_9BACL</name>
<accession>A0A433Y3Y5</accession>
<protein>
    <submittedName>
        <fullName evidence="1">Uncharacterized protein</fullName>
    </submittedName>
</protein>
<dbReference type="Proteomes" id="UP000279446">
    <property type="component" value="Unassembled WGS sequence"/>
</dbReference>
<sequence>MIKLSVISSHYELYGTYFLNELQGVQRGSALTKRDKLKTQNTLYNVKGIRLTNILYYENLPQLSFGFISDKKPNTYYDIKLVDESGNEIGQLVTSGTIDFYNKTLEKLYLNLHSKLEKHQVYKVLILNKQGKFAGGMEFRYT</sequence>
<gene>
    <name evidence="1" type="ORF">EJP82_21370</name>
</gene>